<feature type="transmembrane region" description="Helical" evidence="6">
    <location>
        <begin position="20"/>
        <end position="39"/>
    </location>
</feature>
<dbReference type="Gene3D" id="2.40.10.10">
    <property type="entry name" value="Trypsin-like serine proteases"/>
    <property type="match status" value="2"/>
</dbReference>
<dbReference type="InterPro" id="IPR043504">
    <property type="entry name" value="Peptidase_S1_PA_chymotrypsin"/>
</dbReference>
<proteinExistence type="inferred from homology"/>
<feature type="domain" description="PDZ" evidence="7">
    <location>
        <begin position="277"/>
        <end position="393"/>
    </location>
</feature>
<dbReference type="AlphaFoldDB" id="A0A9X3WUQ0"/>
<dbReference type="GO" id="GO:0004252">
    <property type="term" value="F:serine-type endopeptidase activity"/>
    <property type="evidence" value="ECO:0007669"/>
    <property type="project" value="InterPro"/>
</dbReference>
<accession>A0A9X3WUQ0</accession>
<keyword evidence="4" id="KW-0720">Serine protease</keyword>
<dbReference type="PRINTS" id="PR00834">
    <property type="entry name" value="PROTEASES2C"/>
</dbReference>
<keyword evidence="9" id="KW-1185">Reference proteome</keyword>
<evidence type="ECO:0000256" key="1">
    <source>
        <dbReference type="ARBA" id="ARBA00010541"/>
    </source>
</evidence>
<dbReference type="Pfam" id="PF13180">
    <property type="entry name" value="PDZ_2"/>
    <property type="match status" value="1"/>
</dbReference>
<dbReference type="SUPFAM" id="SSF50494">
    <property type="entry name" value="Trypsin-like serine proteases"/>
    <property type="match status" value="1"/>
</dbReference>
<evidence type="ECO:0000256" key="3">
    <source>
        <dbReference type="ARBA" id="ARBA00022801"/>
    </source>
</evidence>
<dbReference type="EMBL" id="JAMQKB010000026">
    <property type="protein sequence ID" value="MDC3425970.1"/>
    <property type="molecule type" value="Genomic_DNA"/>
</dbReference>
<evidence type="ECO:0000256" key="6">
    <source>
        <dbReference type="SAM" id="Phobius"/>
    </source>
</evidence>
<keyword evidence="3" id="KW-0378">Hydrolase</keyword>
<comment type="caution">
    <text evidence="8">The sequence shown here is derived from an EMBL/GenBank/DDBJ whole genome shotgun (WGS) entry which is preliminary data.</text>
</comment>
<sequence>MGYYDDHHNQKRRKNKRTGWLLPSIIGGIVGAVMMLLLLPSFNQSDFSPFGSTEQQGNADDEQNDVAGNNPSTKNMNVNITTQITDVVEQVAPAVVGVVSIQQQSNFWGQQESGQGGTGSGVIYKVENGKAYVVTNQHVISGSDEIEVVLSDGMHVKSTLLGSDLFTDLAVLELNVTGNEKVIEMGKSDNVKVGEPVIAIGSPLGLRFSGSVTQGVISGKQRAIPQDFDKDGRSDWQAEVIQTDAAINPGNSGGALINMNGELIGINSMKIAQSSVEGIGFSIPIDNAKPIIQQLETKGEVIRPYMGVEVYSLEDIPKAEWERTLQLPEEVKGGVYLWTVEPMTPAAQAGLRRLDVITHMDGEQIGNVIDLRKHLYEEKVVGDEMEITYYRDGQKQTTTLTLTSQK</sequence>
<organism evidence="8 9">
    <name type="scientific">Terrihalobacillus insolitus</name>
    <dbReference type="NCBI Taxonomy" id="2950438"/>
    <lineage>
        <taxon>Bacteria</taxon>
        <taxon>Bacillati</taxon>
        <taxon>Bacillota</taxon>
        <taxon>Bacilli</taxon>
        <taxon>Bacillales</taxon>
        <taxon>Bacillaceae</taxon>
        <taxon>Terrihalobacillus</taxon>
    </lineage>
</organism>
<dbReference type="RefSeq" id="WP_272437789.1">
    <property type="nucleotide sequence ID" value="NZ_JAMQKB010000026.1"/>
</dbReference>
<evidence type="ECO:0000256" key="5">
    <source>
        <dbReference type="SAM" id="MobiDB-lite"/>
    </source>
</evidence>
<dbReference type="Proteomes" id="UP001145050">
    <property type="component" value="Unassembled WGS sequence"/>
</dbReference>
<comment type="similarity">
    <text evidence="1">Belongs to the peptidase S1C family.</text>
</comment>
<dbReference type="PANTHER" id="PTHR22939">
    <property type="entry name" value="SERINE PROTEASE FAMILY S1C HTRA-RELATED"/>
    <property type="match status" value="1"/>
</dbReference>
<feature type="compositionally biased region" description="Polar residues" evidence="5">
    <location>
        <begin position="48"/>
        <end position="58"/>
    </location>
</feature>
<keyword evidence="2" id="KW-0645">Protease</keyword>
<evidence type="ECO:0000256" key="2">
    <source>
        <dbReference type="ARBA" id="ARBA00022670"/>
    </source>
</evidence>
<dbReference type="SMART" id="SM00228">
    <property type="entry name" value="PDZ"/>
    <property type="match status" value="1"/>
</dbReference>
<name>A0A9X3WUQ0_9BACI</name>
<dbReference type="Gene3D" id="2.30.42.10">
    <property type="match status" value="1"/>
</dbReference>
<dbReference type="Pfam" id="PF13365">
    <property type="entry name" value="Trypsin_2"/>
    <property type="match status" value="1"/>
</dbReference>
<dbReference type="InterPro" id="IPR001940">
    <property type="entry name" value="Peptidase_S1C"/>
</dbReference>
<keyword evidence="6" id="KW-0472">Membrane</keyword>
<protein>
    <submittedName>
        <fullName evidence="8">Trypsin-like peptidase domain-containing protein</fullName>
    </submittedName>
</protein>
<dbReference type="InterPro" id="IPR009003">
    <property type="entry name" value="Peptidase_S1_PA"/>
</dbReference>
<feature type="compositionally biased region" description="Polar residues" evidence="5">
    <location>
        <begin position="66"/>
        <end position="76"/>
    </location>
</feature>
<dbReference type="PANTHER" id="PTHR22939:SF129">
    <property type="entry name" value="SERINE PROTEASE HTRA2, MITOCHONDRIAL"/>
    <property type="match status" value="1"/>
</dbReference>
<gene>
    <name evidence="8" type="ORF">NC797_15810</name>
</gene>
<dbReference type="GO" id="GO:0006508">
    <property type="term" value="P:proteolysis"/>
    <property type="evidence" value="ECO:0007669"/>
    <property type="project" value="UniProtKB-KW"/>
</dbReference>
<evidence type="ECO:0000256" key="4">
    <source>
        <dbReference type="ARBA" id="ARBA00022825"/>
    </source>
</evidence>
<dbReference type="InterPro" id="IPR036034">
    <property type="entry name" value="PDZ_sf"/>
</dbReference>
<evidence type="ECO:0000313" key="8">
    <source>
        <dbReference type="EMBL" id="MDC3425970.1"/>
    </source>
</evidence>
<evidence type="ECO:0000259" key="7">
    <source>
        <dbReference type="SMART" id="SM00228"/>
    </source>
</evidence>
<dbReference type="FunFam" id="2.40.10.10:FF:000001">
    <property type="entry name" value="Periplasmic serine protease DegS"/>
    <property type="match status" value="1"/>
</dbReference>
<dbReference type="SUPFAM" id="SSF50156">
    <property type="entry name" value="PDZ domain-like"/>
    <property type="match status" value="1"/>
</dbReference>
<evidence type="ECO:0000313" key="9">
    <source>
        <dbReference type="Proteomes" id="UP001145050"/>
    </source>
</evidence>
<reference evidence="8" key="1">
    <citation type="submission" date="2022-06" db="EMBL/GenBank/DDBJ databases">
        <title>Aquibacillus sp. a new bacterium isolated from soil saline samples.</title>
        <authorList>
            <person name="Galisteo C."/>
            <person name="De La Haba R."/>
            <person name="Sanchez-Porro C."/>
            <person name="Ventosa A."/>
        </authorList>
    </citation>
    <scope>NUCLEOTIDE SEQUENCE</scope>
    <source>
        <strain evidence="8">3ASR75-11</strain>
    </source>
</reference>
<feature type="region of interest" description="Disordered" evidence="5">
    <location>
        <begin position="48"/>
        <end position="76"/>
    </location>
</feature>
<keyword evidence="6" id="KW-0812">Transmembrane</keyword>
<keyword evidence="6" id="KW-1133">Transmembrane helix</keyword>
<dbReference type="InterPro" id="IPR001478">
    <property type="entry name" value="PDZ"/>
</dbReference>